<protein>
    <submittedName>
        <fullName evidence="1">Uncharacterized protein</fullName>
    </submittedName>
</protein>
<evidence type="ECO:0000313" key="1">
    <source>
        <dbReference type="EMBL" id="GAI85012.1"/>
    </source>
</evidence>
<feature type="non-terminal residue" evidence="1">
    <location>
        <position position="1"/>
    </location>
</feature>
<comment type="caution">
    <text evidence="1">The sequence shown here is derived from an EMBL/GenBank/DDBJ whole genome shotgun (WGS) entry which is preliminary data.</text>
</comment>
<sequence length="92" mass="10841">EKLKLRIIGCLYKWYVEGLERGITLEFNIKEKTNEWKISSKLIDKVIDEMLDDGYIECSSFGHIVLTKQGRLLARKEELEHKYDYKQCGKGN</sequence>
<proteinExistence type="predicted"/>
<dbReference type="AlphaFoldDB" id="X1RW90"/>
<accession>X1RW90</accession>
<gene>
    <name evidence="1" type="ORF">S12H4_14929</name>
</gene>
<reference evidence="1" key="1">
    <citation type="journal article" date="2014" name="Front. Microbiol.">
        <title>High frequency of phylogenetically diverse reductive dehalogenase-homologous genes in deep subseafloor sedimentary metagenomes.</title>
        <authorList>
            <person name="Kawai M."/>
            <person name="Futagami T."/>
            <person name="Toyoda A."/>
            <person name="Takaki Y."/>
            <person name="Nishi S."/>
            <person name="Hori S."/>
            <person name="Arai W."/>
            <person name="Tsubouchi T."/>
            <person name="Morono Y."/>
            <person name="Uchiyama I."/>
            <person name="Ito T."/>
            <person name="Fujiyama A."/>
            <person name="Inagaki F."/>
            <person name="Takami H."/>
        </authorList>
    </citation>
    <scope>NUCLEOTIDE SEQUENCE</scope>
    <source>
        <strain evidence="1">Expedition CK06-06</strain>
    </source>
</reference>
<dbReference type="EMBL" id="BARW01007141">
    <property type="protein sequence ID" value="GAI85012.1"/>
    <property type="molecule type" value="Genomic_DNA"/>
</dbReference>
<organism evidence="1">
    <name type="scientific">marine sediment metagenome</name>
    <dbReference type="NCBI Taxonomy" id="412755"/>
    <lineage>
        <taxon>unclassified sequences</taxon>
        <taxon>metagenomes</taxon>
        <taxon>ecological metagenomes</taxon>
    </lineage>
</organism>
<name>X1RW90_9ZZZZ</name>